<keyword evidence="8" id="KW-0326">Glycosidase</keyword>
<keyword evidence="3" id="KW-0227">DNA damage</keyword>
<evidence type="ECO:0000259" key="10">
    <source>
        <dbReference type="SMART" id="SM00478"/>
    </source>
</evidence>
<dbReference type="InterPro" id="IPR012904">
    <property type="entry name" value="OGG_N"/>
</dbReference>
<dbReference type="SUPFAM" id="SSF48150">
    <property type="entry name" value="DNA-glycosylase"/>
    <property type="match status" value="1"/>
</dbReference>
<dbReference type="Gene3D" id="1.10.1670.10">
    <property type="entry name" value="Helix-hairpin-Helix base-excision DNA repair enzymes (C-terminal)"/>
    <property type="match status" value="1"/>
</dbReference>
<evidence type="ECO:0000256" key="8">
    <source>
        <dbReference type="ARBA" id="ARBA00023295"/>
    </source>
</evidence>
<keyword evidence="7" id="KW-0511">Multifunctional enzyme</keyword>
<dbReference type="InterPro" id="IPR003265">
    <property type="entry name" value="HhH-GPD_domain"/>
</dbReference>
<reference evidence="11 12" key="1">
    <citation type="submission" date="2022-03" db="EMBL/GenBank/DDBJ databases">
        <title>Metagenome-assembled genomes from swine fecal metagenomes.</title>
        <authorList>
            <person name="Holman D.B."/>
            <person name="Kommadath A."/>
        </authorList>
    </citation>
    <scope>NUCLEOTIDE SEQUENCE [LARGE SCALE GENOMIC DNA]</scope>
    <source>
        <strain evidence="11">SUG147</strain>
    </source>
</reference>
<dbReference type="GO" id="GO:0006289">
    <property type="term" value="P:nucleotide-excision repair"/>
    <property type="evidence" value="ECO:0007669"/>
    <property type="project" value="InterPro"/>
</dbReference>
<keyword evidence="6" id="KW-0456">Lyase</keyword>
<evidence type="ECO:0000256" key="2">
    <source>
        <dbReference type="ARBA" id="ARBA00012720"/>
    </source>
</evidence>
<comment type="similarity">
    <text evidence="1">Belongs to the type-1 OGG1 family.</text>
</comment>
<dbReference type="InterPro" id="IPR023170">
    <property type="entry name" value="HhH_base_excis_C"/>
</dbReference>
<evidence type="ECO:0000256" key="1">
    <source>
        <dbReference type="ARBA" id="ARBA00010679"/>
    </source>
</evidence>
<dbReference type="EMBL" id="JALEMU010000015">
    <property type="protein sequence ID" value="MCI5754782.1"/>
    <property type="molecule type" value="Genomic_DNA"/>
</dbReference>
<gene>
    <name evidence="11" type="ORF">MR241_00625</name>
</gene>
<dbReference type="SMART" id="SM00478">
    <property type="entry name" value="ENDO3c"/>
    <property type="match status" value="1"/>
</dbReference>
<evidence type="ECO:0000313" key="11">
    <source>
        <dbReference type="EMBL" id="MCI5754782.1"/>
    </source>
</evidence>
<dbReference type="PANTHER" id="PTHR10242:SF2">
    <property type="entry name" value="N-GLYCOSYLASE_DNA LYASE"/>
    <property type="match status" value="1"/>
</dbReference>
<dbReference type="GO" id="GO:0008534">
    <property type="term" value="F:oxidized purine nucleobase lesion DNA N-glycosylase activity"/>
    <property type="evidence" value="ECO:0007669"/>
    <property type="project" value="InterPro"/>
</dbReference>
<feature type="domain" description="HhH-GPD" evidence="10">
    <location>
        <begin position="132"/>
        <end position="285"/>
    </location>
</feature>
<dbReference type="InterPro" id="IPR052054">
    <property type="entry name" value="Oxidative_DNA_repair_enzyme"/>
</dbReference>
<evidence type="ECO:0000256" key="7">
    <source>
        <dbReference type="ARBA" id="ARBA00023268"/>
    </source>
</evidence>
<dbReference type="SUPFAM" id="SSF55945">
    <property type="entry name" value="TATA-box binding protein-like"/>
    <property type="match status" value="1"/>
</dbReference>
<evidence type="ECO:0000256" key="6">
    <source>
        <dbReference type="ARBA" id="ARBA00023239"/>
    </source>
</evidence>
<protein>
    <recommendedName>
        <fullName evidence="2">DNA-(apurinic or apyrimidinic site) lyase</fullName>
        <ecNumber evidence="2">4.2.99.18</ecNumber>
    </recommendedName>
</protein>
<evidence type="ECO:0000256" key="4">
    <source>
        <dbReference type="ARBA" id="ARBA00022801"/>
    </source>
</evidence>
<accession>A0AAE3FF09</accession>
<dbReference type="Pfam" id="PF07934">
    <property type="entry name" value="OGG_N"/>
    <property type="match status" value="1"/>
</dbReference>
<dbReference type="EC" id="4.2.99.18" evidence="2"/>
<sequence>MMTEITKGVTAINTEKYTFDRPEYFDLDQIFDCGQCFRFDRNETGGYDGIAFGMPVTLTQDKETVTVFGAASDSFERVWRDFFALDDDYSGMRDDISHRFGDDRTIKSAMSAGKGIRILHQDPWETVCSFIISQNNNIPRIKKIISAMSARFGEKKICGGKEYYAFPTPEALAAAGEEEIFALRTGFRAAYIYDAAAKVADGKLDLESLRALPTDELIANLMTVKGIGPKVASCAALFGFGKTDAFPVDVWMKKVMAKYYPGGLDIPSLGKYAGIAQQYLFYYERYQVEKRA</sequence>
<evidence type="ECO:0000256" key="5">
    <source>
        <dbReference type="ARBA" id="ARBA00023204"/>
    </source>
</evidence>
<evidence type="ECO:0000256" key="3">
    <source>
        <dbReference type="ARBA" id="ARBA00022763"/>
    </source>
</evidence>
<name>A0AAE3FF09_9BACT</name>
<evidence type="ECO:0000313" key="12">
    <source>
        <dbReference type="Proteomes" id="UP001139365"/>
    </source>
</evidence>
<dbReference type="Gene3D" id="3.30.310.260">
    <property type="match status" value="1"/>
</dbReference>
<dbReference type="Gene3D" id="1.10.340.30">
    <property type="entry name" value="Hypothetical protein, domain 2"/>
    <property type="match status" value="1"/>
</dbReference>
<keyword evidence="5" id="KW-0234">DNA repair</keyword>
<dbReference type="InterPro" id="IPR011257">
    <property type="entry name" value="DNA_glycosylase"/>
</dbReference>
<dbReference type="Proteomes" id="UP001139365">
    <property type="component" value="Unassembled WGS sequence"/>
</dbReference>
<keyword evidence="4" id="KW-0378">Hydrolase</keyword>
<organism evidence="11 12">
    <name type="scientific">Candidatus Colimorpha enterica</name>
    <dbReference type="NCBI Taxonomy" id="3083063"/>
    <lineage>
        <taxon>Bacteria</taxon>
        <taxon>Pseudomonadati</taxon>
        <taxon>Bacteroidota</taxon>
        <taxon>Bacteroidia</taxon>
        <taxon>Bacteroidales</taxon>
        <taxon>Candidatus Colimorpha</taxon>
    </lineage>
</organism>
<proteinExistence type="inferred from homology"/>
<comment type="caution">
    <text evidence="11">The sequence shown here is derived from an EMBL/GenBank/DDBJ whole genome shotgun (WGS) entry which is preliminary data.</text>
</comment>
<dbReference type="AlphaFoldDB" id="A0AAE3FF09"/>
<comment type="catalytic activity">
    <reaction evidence="9">
        <text>2'-deoxyribonucleotide-(2'-deoxyribose 5'-phosphate)-2'-deoxyribonucleotide-DNA = a 3'-end 2'-deoxyribonucleotide-(2,3-dehydro-2,3-deoxyribose 5'-phosphate)-DNA + a 5'-end 5'-phospho-2'-deoxyribonucleoside-DNA + H(+)</text>
        <dbReference type="Rhea" id="RHEA:66592"/>
        <dbReference type="Rhea" id="RHEA-COMP:13180"/>
        <dbReference type="Rhea" id="RHEA-COMP:16897"/>
        <dbReference type="Rhea" id="RHEA-COMP:17067"/>
        <dbReference type="ChEBI" id="CHEBI:15378"/>
        <dbReference type="ChEBI" id="CHEBI:136412"/>
        <dbReference type="ChEBI" id="CHEBI:157695"/>
        <dbReference type="ChEBI" id="CHEBI:167181"/>
        <dbReference type="EC" id="4.2.99.18"/>
    </reaction>
</comment>
<dbReference type="CDD" id="cd00056">
    <property type="entry name" value="ENDO3c"/>
    <property type="match status" value="1"/>
</dbReference>
<dbReference type="GO" id="GO:0003684">
    <property type="term" value="F:damaged DNA binding"/>
    <property type="evidence" value="ECO:0007669"/>
    <property type="project" value="InterPro"/>
</dbReference>
<dbReference type="Pfam" id="PF00730">
    <property type="entry name" value="HhH-GPD"/>
    <property type="match status" value="1"/>
</dbReference>
<dbReference type="GO" id="GO:0140078">
    <property type="term" value="F:class I DNA-(apurinic or apyrimidinic site) endonuclease activity"/>
    <property type="evidence" value="ECO:0007669"/>
    <property type="project" value="UniProtKB-EC"/>
</dbReference>
<evidence type="ECO:0000256" key="9">
    <source>
        <dbReference type="ARBA" id="ARBA00044632"/>
    </source>
</evidence>
<dbReference type="GO" id="GO:0006284">
    <property type="term" value="P:base-excision repair"/>
    <property type="evidence" value="ECO:0007669"/>
    <property type="project" value="InterPro"/>
</dbReference>
<dbReference type="PANTHER" id="PTHR10242">
    <property type="entry name" value="8-OXOGUANINE DNA GLYCOSYLASE"/>
    <property type="match status" value="1"/>
</dbReference>